<evidence type="ECO:0000256" key="8">
    <source>
        <dbReference type="SAM" id="Phobius"/>
    </source>
</evidence>
<proteinExistence type="inferred from homology"/>
<dbReference type="AlphaFoldDB" id="A0A381TNK6"/>
<accession>A0A381TNK6</accession>
<evidence type="ECO:0000256" key="6">
    <source>
        <dbReference type="ARBA" id="ARBA00023136"/>
    </source>
</evidence>
<dbReference type="PANTHER" id="PTHR30625:SF11">
    <property type="entry name" value="MOTA_TOLQ_EXBB PROTON CHANNEL DOMAIN-CONTAINING PROTEIN"/>
    <property type="match status" value="1"/>
</dbReference>
<dbReference type="PANTHER" id="PTHR30625">
    <property type="entry name" value="PROTEIN TOLQ"/>
    <property type="match status" value="1"/>
</dbReference>
<evidence type="ECO:0000313" key="10">
    <source>
        <dbReference type="EMBL" id="SVA17409.1"/>
    </source>
</evidence>
<keyword evidence="7" id="KW-0175">Coiled coil</keyword>
<evidence type="ECO:0000256" key="7">
    <source>
        <dbReference type="SAM" id="Coils"/>
    </source>
</evidence>
<evidence type="ECO:0000256" key="3">
    <source>
        <dbReference type="ARBA" id="ARBA00022475"/>
    </source>
</evidence>
<feature type="coiled-coil region" evidence="7">
    <location>
        <begin position="77"/>
        <end position="104"/>
    </location>
</feature>
<evidence type="ECO:0000256" key="5">
    <source>
        <dbReference type="ARBA" id="ARBA00022989"/>
    </source>
</evidence>
<gene>
    <name evidence="10" type="ORF">METZ01_LOCUS70263</name>
</gene>
<dbReference type="GO" id="GO:0005886">
    <property type="term" value="C:plasma membrane"/>
    <property type="evidence" value="ECO:0007669"/>
    <property type="project" value="UniProtKB-SubCell"/>
</dbReference>
<dbReference type="PIRSF" id="PIRSF037714">
    <property type="entry name" value="TolR"/>
    <property type="match status" value="1"/>
</dbReference>
<dbReference type="InterPro" id="IPR050790">
    <property type="entry name" value="ExbB/TolQ_transport"/>
</dbReference>
<evidence type="ECO:0000256" key="1">
    <source>
        <dbReference type="ARBA" id="ARBA00004651"/>
    </source>
</evidence>
<feature type="transmembrane region" description="Helical" evidence="8">
    <location>
        <begin position="431"/>
        <end position="456"/>
    </location>
</feature>
<comment type="subcellular location">
    <subcellularLocation>
        <location evidence="1">Cell membrane</location>
        <topology evidence="1">Multi-pass membrane protein</topology>
    </subcellularLocation>
</comment>
<dbReference type="GO" id="GO:0017038">
    <property type="term" value="P:protein import"/>
    <property type="evidence" value="ECO:0007669"/>
    <property type="project" value="TreeGrafter"/>
</dbReference>
<evidence type="ECO:0000256" key="4">
    <source>
        <dbReference type="ARBA" id="ARBA00022692"/>
    </source>
</evidence>
<protein>
    <recommendedName>
        <fullName evidence="9">MotA/TolQ/ExbB proton channel domain-containing protein</fullName>
    </recommendedName>
</protein>
<reference evidence="10" key="1">
    <citation type="submission" date="2018-05" db="EMBL/GenBank/DDBJ databases">
        <authorList>
            <person name="Lanie J.A."/>
            <person name="Ng W.-L."/>
            <person name="Kazmierczak K.M."/>
            <person name="Andrzejewski T.M."/>
            <person name="Davidsen T.M."/>
            <person name="Wayne K.J."/>
            <person name="Tettelin H."/>
            <person name="Glass J.I."/>
            <person name="Rusch D."/>
            <person name="Podicherti R."/>
            <person name="Tsui H.-C.T."/>
            <person name="Winkler M.E."/>
        </authorList>
    </citation>
    <scope>NUCLEOTIDE SEQUENCE</scope>
</reference>
<dbReference type="EMBL" id="UINC01004865">
    <property type="protein sequence ID" value="SVA17409.1"/>
    <property type="molecule type" value="Genomic_DNA"/>
</dbReference>
<dbReference type="InterPro" id="IPR017270">
    <property type="entry name" value="MotA/TolQ/ExbB-rel"/>
</dbReference>
<name>A0A381TNK6_9ZZZZ</name>
<feature type="transmembrane region" description="Helical" evidence="8">
    <location>
        <begin position="305"/>
        <end position="326"/>
    </location>
</feature>
<organism evidence="10">
    <name type="scientific">marine metagenome</name>
    <dbReference type="NCBI Taxonomy" id="408172"/>
    <lineage>
        <taxon>unclassified sequences</taxon>
        <taxon>metagenomes</taxon>
        <taxon>ecological metagenomes</taxon>
    </lineage>
</organism>
<keyword evidence="5 8" id="KW-1133">Transmembrane helix</keyword>
<feature type="domain" description="MotA/TolQ/ExbB proton channel" evidence="9">
    <location>
        <begin position="350"/>
        <end position="468"/>
    </location>
</feature>
<dbReference type="Pfam" id="PF01618">
    <property type="entry name" value="MotA_ExbB"/>
    <property type="match status" value="1"/>
</dbReference>
<feature type="transmembrane region" description="Helical" evidence="8">
    <location>
        <begin position="387"/>
        <end position="411"/>
    </location>
</feature>
<keyword evidence="6 8" id="KW-0472">Membrane</keyword>
<sequence length="487" mass="53079">MNVRNQIKHGMLIALAGFVATGVQSEEAEKEESAIIQVGLDVVPADTLGDLLKNVEERRVVESREHVQRERDFLARRTNQQKMLDDAEAEKRREELRSERLETQFEENEIRIGNMSEQLDKRLGSLRELFGVLQQVAGDTRGVFEGSIVSAEYPGRGEPLGELAAKMGSATQLASIEEMSELWEALQQEMNRTGEISRFTTTVNRLDGIKEQRQVVRVGAFNIVGEDGYLNYDIDVGALVDLARQPSSEFQSTAVDLFDADRGDMVALAIDPTRGALLSLEVEKATIGEQVGSIGKGFVNGQGGIMGAIIIWVGIVGVLLALWRLVDLSLVGRKVNQQRDNPDSPTDDNPLGRVLQVHEDNRGVDVETLDLKLGEAILQETPSITKFINIIQVISVVAPLMGLLGTVIGMIQTFQAITLFGTGDPKIMASGISIALMTTVLGLCVAIPTTLLHAILAQRSRSVTHVLEEQAQGLIAQHAEESGQSLG</sequence>
<dbReference type="InterPro" id="IPR002898">
    <property type="entry name" value="MotA_ExbB_proton_chnl"/>
</dbReference>
<keyword evidence="4 8" id="KW-0812">Transmembrane</keyword>
<evidence type="ECO:0000259" key="9">
    <source>
        <dbReference type="Pfam" id="PF01618"/>
    </source>
</evidence>
<comment type="similarity">
    <text evidence="2">Belongs to the ExbB/TolQ family.</text>
</comment>
<evidence type="ECO:0000256" key="2">
    <source>
        <dbReference type="ARBA" id="ARBA00010442"/>
    </source>
</evidence>
<keyword evidence="3" id="KW-1003">Cell membrane</keyword>